<reference evidence="3" key="1">
    <citation type="submission" date="2023-03" db="EMBL/GenBank/DDBJ databases">
        <title>Massive genome expansion in bonnet fungi (Mycena s.s.) driven by repeated elements and novel gene families across ecological guilds.</title>
        <authorList>
            <consortium name="Lawrence Berkeley National Laboratory"/>
            <person name="Harder C.B."/>
            <person name="Miyauchi S."/>
            <person name="Viragh M."/>
            <person name="Kuo A."/>
            <person name="Thoen E."/>
            <person name="Andreopoulos B."/>
            <person name="Lu D."/>
            <person name="Skrede I."/>
            <person name="Drula E."/>
            <person name="Henrissat B."/>
            <person name="Morin E."/>
            <person name="Kohler A."/>
            <person name="Barry K."/>
            <person name="LaButti K."/>
            <person name="Morin E."/>
            <person name="Salamov A."/>
            <person name="Lipzen A."/>
            <person name="Mereny Z."/>
            <person name="Hegedus B."/>
            <person name="Baldrian P."/>
            <person name="Stursova M."/>
            <person name="Weitz H."/>
            <person name="Taylor A."/>
            <person name="Grigoriev I.V."/>
            <person name="Nagy L.G."/>
            <person name="Martin F."/>
            <person name="Kauserud H."/>
        </authorList>
    </citation>
    <scope>NUCLEOTIDE SEQUENCE</scope>
    <source>
        <strain evidence="3">CBHHK002</strain>
    </source>
</reference>
<evidence type="ECO:0000313" key="4">
    <source>
        <dbReference type="Proteomes" id="UP001218218"/>
    </source>
</evidence>
<name>A0AAD7EMD3_9AGAR</name>
<dbReference type="CDD" id="cd23507">
    <property type="entry name" value="hydrophobin_I"/>
    <property type="match status" value="1"/>
</dbReference>
<accession>A0AAD7EMD3</accession>
<sequence>MKTTILFCALSYAISIVQATRGDSNAERFARGLPPLPPRRVSRPLGAKRSTTSSKPFQCSPKAHFCCSTLESASSSAVENILRGLGVPQNSCGEKIATSCALAPSGNSNSCSGALVLAECCGTLVAGSVGIDCTLVPPTTSSRPTATSSTHTTSSAHATTTPCDDDDDDDNHNGRGHGHRRAAPTIPAGREMAHAAA</sequence>
<evidence type="ECO:0000256" key="2">
    <source>
        <dbReference type="SAM" id="SignalP"/>
    </source>
</evidence>
<dbReference type="AlphaFoldDB" id="A0AAD7EMD3"/>
<evidence type="ECO:0008006" key="5">
    <source>
        <dbReference type="Google" id="ProtNLM"/>
    </source>
</evidence>
<evidence type="ECO:0000313" key="3">
    <source>
        <dbReference type="EMBL" id="KAJ7334747.1"/>
    </source>
</evidence>
<organism evidence="3 4">
    <name type="scientific">Mycena albidolilacea</name>
    <dbReference type="NCBI Taxonomy" id="1033008"/>
    <lineage>
        <taxon>Eukaryota</taxon>
        <taxon>Fungi</taxon>
        <taxon>Dikarya</taxon>
        <taxon>Basidiomycota</taxon>
        <taxon>Agaricomycotina</taxon>
        <taxon>Agaricomycetes</taxon>
        <taxon>Agaricomycetidae</taxon>
        <taxon>Agaricales</taxon>
        <taxon>Marasmiineae</taxon>
        <taxon>Mycenaceae</taxon>
        <taxon>Mycena</taxon>
    </lineage>
</organism>
<feature type="compositionally biased region" description="Low complexity" evidence="1">
    <location>
        <begin position="139"/>
        <end position="162"/>
    </location>
</feature>
<feature type="region of interest" description="Disordered" evidence="1">
    <location>
        <begin position="139"/>
        <end position="197"/>
    </location>
</feature>
<protein>
    <recommendedName>
        <fullName evidence="5">Hydrophobin</fullName>
    </recommendedName>
</protein>
<feature type="chain" id="PRO_5041979344" description="Hydrophobin" evidence="2">
    <location>
        <begin position="20"/>
        <end position="197"/>
    </location>
</feature>
<evidence type="ECO:0000256" key="1">
    <source>
        <dbReference type="SAM" id="MobiDB-lite"/>
    </source>
</evidence>
<proteinExistence type="predicted"/>
<keyword evidence="4" id="KW-1185">Reference proteome</keyword>
<gene>
    <name evidence="3" type="ORF">DFH08DRAFT_813793</name>
</gene>
<feature type="signal peptide" evidence="2">
    <location>
        <begin position="1"/>
        <end position="19"/>
    </location>
</feature>
<dbReference type="Proteomes" id="UP001218218">
    <property type="component" value="Unassembled WGS sequence"/>
</dbReference>
<comment type="caution">
    <text evidence="3">The sequence shown here is derived from an EMBL/GenBank/DDBJ whole genome shotgun (WGS) entry which is preliminary data.</text>
</comment>
<dbReference type="EMBL" id="JARIHO010000032">
    <property type="protein sequence ID" value="KAJ7334747.1"/>
    <property type="molecule type" value="Genomic_DNA"/>
</dbReference>
<feature type="region of interest" description="Disordered" evidence="1">
    <location>
        <begin position="28"/>
        <end position="56"/>
    </location>
</feature>
<keyword evidence="2" id="KW-0732">Signal</keyword>